<dbReference type="PROSITE" id="PS50893">
    <property type="entry name" value="ABC_TRANSPORTER_2"/>
    <property type="match status" value="1"/>
</dbReference>
<dbReference type="Gene3D" id="3.40.50.300">
    <property type="entry name" value="P-loop containing nucleotide triphosphate hydrolases"/>
    <property type="match status" value="1"/>
</dbReference>
<keyword evidence="1" id="KW-0813">Transport</keyword>
<evidence type="ECO:0000313" key="6">
    <source>
        <dbReference type="Proteomes" id="UP000036873"/>
    </source>
</evidence>
<organism evidence="5 6">
    <name type="scientific">Acetobacterium bakii</name>
    <dbReference type="NCBI Taxonomy" id="52689"/>
    <lineage>
        <taxon>Bacteria</taxon>
        <taxon>Bacillati</taxon>
        <taxon>Bacillota</taxon>
        <taxon>Clostridia</taxon>
        <taxon>Eubacteriales</taxon>
        <taxon>Eubacteriaceae</taxon>
        <taxon>Acetobacterium</taxon>
    </lineage>
</organism>
<dbReference type="EMBL" id="LGYO01000028">
    <property type="protein sequence ID" value="KNZ41478.1"/>
    <property type="molecule type" value="Genomic_DNA"/>
</dbReference>
<dbReference type="CDD" id="cd03230">
    <property type="entry name" value="ABC_DR_subfamily_A"/>
    <property type="match status" value="1"/>
</dbReference>
<dbReference type="SUPFAM" id="SSF52540">
    <property type="entry name" value="P-loop containing nucleoside triphosphate hydrolases"/>
    <property type="match status" value="1"/>
</dbReference>
<keyword evidence="2" id="KW-0547">Nucleotide-binding</keyword>
<evidence type="ECO:0000259" key="4">
    <source>
        <dbReference type="PROSITE" id="PS50893"/>
    </source>
</evidence>
<sequence length="288" mass="32702">MNKILSVSGLTKRLGDFLLDKVTFEIEPGTVMGFIGENGAGKSTTINLLLNIIKKDAGSIEMFGMEYDKNEIEIKQKIGFVLSNAYIYEDLTIRQFANFISSFYRQWDEKKFHYYLKRYNLDPKKKISDLSTGMIAKLKISIALSHNARLIIMDEPTTGLDPIVRDNVLDDMQSIFEEKHEAGILFSSHIFSDIEKICDGITLIDDGKILISQSIDSIKNKYKIISGDLIALDRIKDDLFKHILKGDRFIGLVDVEKPNSCSLLNPVEIIPFSIEEFFLLIKKGKSQC</sequence>
<comment type="caution">
    <text evidence="5">The sequence shown here is derived from an EMBL/GenBank/DDBJ whole genome shotgun (WGS) entry which is preliminary data.</text>
</comment>
<dbReference type="InterPro" id="IPR027417">
    <property type="entry name" value="P-loop_NTPase"/>
</dbReference>
<proteinExistence type="predicted"/>
<dbReference type="GO" id="GO:0005524">
    <property type="term" value="F:ATP binding"/>
    <property type="evidence" value="ECO:0007669"/>
    <property type="project" value="UniProtKB-KW"/>
</dbReference>
<dbReference type="InterPro" id="IPR003439">
    <property type="entry name" value="ABC_transporter-like_ATP-bd"/>
</dbReference>
<dbReference type="OrthoDB" id="9804819at2"/>
<keyword evidence="3" id="KW-0067">ATP-binding</keyword>
<accession>A0A0L6TZ05</accession>
<dbReference type="InterPro" id="IPR003593">
    <property type="entry name" value="AAA+_ATPase"/>
</dbReference>
<dbReference type="RefSeq" id="WP_050740583.1">
    <property type="nucleotide sequence ID" value="NZ_LGYO01000028.1"/>
</dbReference>
<dbReference type="STRING" id="52689.AKG39_11670"/>
<dbReference type="SMART" id="SM00382">
    <property type="entry name" value="AAA"/>
    <property type="match status" value="1"/>
</dbReference>
<keyword evidence="6" id="KW-1185">Reference proteome</keyword>
<evidence type="ECO:0000256" key="2">
    <source>
        <dbReference type="ARBA" id="ARBA00022741"/>
    </source>
</evidence>
<protein>
    <recommendedName>
        <fullName evidence="4">ABC transporter domain-containing protein</fullName>
    </recommendedName>
</protein>
<dbReference type="AlphaFoldDB" id="A0A0L6TZ05"/>
<dbReference type="PANTHER" id="PTHR42939:SF3">
    <property type="entry name" value="ABC TRANSPORTER ATP-BINDING COMPONENT"/>
    <property type="match status" value="1"/>
</dbReference>
<name>A0A0L6TZ05_9FIRM</name>
<feature type="domain" description="ABC transporter" evidence="4">
    <location>
        <begin position="2"/>
        <end position="231"/>
    </location>
</feature>
<reference evidence="6" key="1">
    <citation type="submission" date="2015-07" db="EMBL/GenBank/DDBJ databases">
        <title>Draft genome sequence of Acetobacterium bakii DSM 8293, a potential psychrophilic chemical producer through syngas fermentation.</title>
        <authorList>
            <person name="Song Y."/>
            <person name="Hwang S."/>
            <person name="Cho B.-K."/>
        </authorList>
    </citation>
    <scope>NUCLEOTIDE SEQUENCE [LARGE SCALE GENOMIC DNA]</scope>
    <source>
        <strain evidence="6">DSM 8239</strain>
    </source>
</reference>
<evidence type="ECO:0000256" key="1">
    <source>
        <dbReference type="ARBA" id="ARBA00022448"/>
    </source>
</evidence>
<dbReference type="Pfam" id="PF00005">
    <property type="entry name" value="ABC_tran"/>
    <property type="match status" value="1"/>
</dbReference>
<gene>
    <name evidence="5" type="ORF">AKG39_11670</name>
</gene>
<dbReference type="Proteomes" id="UP000036873">
    <property type="component" value="Unassembled WGS sequence"/>
</dbReference>
<dbReference type="GO" id="GO:0016887">
    <property type="term" value="F:ATP hydrolysis activity"/>
    <property type="evidence" value="ECO:0007669"/>
    <property type="project" value="InterPro"/>
</dbReference>
<dbReference type="PANTHER" id="PTHR42939">
    <property type="entry name" value="ABC TRANSPORTER ATP-BINDING PROTEIN ALBC-RELATED"/>
    <property type="match status" value="1"/>
</dbReference>
<dbReference type="InterPro" id="IPR051782">
    <property type="entry name" value="ABC_Transporter_VariousFunc"/>
</dbReference>
<evidence type="ECO:0000313" key="5">
    <source>
        <dbReference type="EMBL" id="KNZ41478.1"/>
    </source>
</evidence>
<evidence type="ECO:0000256" key="3">
    <source>
        <dbReference type="ARBA" id="ARBA00022840"/>
    </source>
</evidence>